<accession>A0A9Q3HM39</accession>
<keyword evidence="3" id="KW-1185">Reference proteome</keyword>
<organism evidence="2 3">
    <name type="scientific">Austropuccinia psidii MF-1</name>
    <dbReference type="NCBI Taxonomy" id="1389203"/>
    <lineage>
        <taxon>Eukaryota</taxon>
        <taxon>Fungi</taxon>
        <taxon>Dikarya</taxon>
        <taxon>Basidiomycota</taxon>
        <taxon>Pucciniomycotina</taxon>
        <taxon>Pucciniomycetes</taxon>
        <taxon>Pucciniales</taxon>
        <taxon>Sphaerophragmiaceae</taxon>
        <taxon>Austropuccinia</taxon>
    </lineage>
</organism>
<evidence type="ECO:0000313" key="3">
    <source>
        <dbReference type="Proteomes" id="UP000765509"/>
    </source>
</evidence>
<evidence type="ECO:0000256" key="1">
    <source>
        <dbReference type="SAM" id="MobiDB-lite"/>
    </source>
</evidence>
<dbReference type="EMBL" id="AVOT02019887">
    <property type="protein sequence ID" value="MBW0507744.1"/>
    <property type="molecule type" value="Genomic_DNA"/>
</dbReference>
<sequence>MFPQFCLQSTILSNLKGPPMANQQHINPLLFISDFLTDTDSATSNYKTGVPSSSDSNMKLASSIFESDSGIYHPMESDKQSSEEYKGEDDEYLISNDSGLAVDDNKPPKRHKLSGKRQRIQLL</sequence>
<comment type="caution">
    <text evidence="2">The sequence shown here is derived from an EMBL/GenBank/DDBJ whole genome shotgun (WGS) entry which is preliminary data.</text>
</comment>
<feature type="region of interest" description="Disordered" evidence="1">
    <location>
        <begin position="69"/>
        <end position="123"/>
    </location>
</feature>
<feature type="compositionally biased region" description="Basic residues" evidence="1">
    <location>
        <begin position="108"/>
        <end position="123"/>
    </location>
</feature>
<dbReference type="AlphaFoldDB" id="A0A9Q3HM39"/>
<feature type="compositionally biased region" description="Basic and acidic residues" evidence="1">
    <location>
        <begin position="75"/>
        <end position="85"/>
    </location>
</feature>
<reference evidence="2" key="1">
    <citation type="submission" date="2021-03" db="EMBL/GenBank/DDBJ databases">
        <title>Draft genome sequence of rust myrtle Austropuccinia psidii MF-1, a brazilian biotype.</title>
        <authorList>
            <person name="Quecine M.C."/>
            <person name="Pachon D.M.R."/>
            <person name="Bonatelli M.L."/>
            <person name="Correr F.H."/>
            <person name="Franceschini L.M."/>
            <person name="Leite T.F."/>
            <person name="Margarido G.R.A."/>
            <person name="Almeida C.A."/>
            <person name="Ferrarezi J.A."/>
            <person name="Labate C.A."/>
        </authorList>
    </citation>
    <scope>NUCLEOTIDE SEQUENCE</scope>
    <source>
        <strain evidence="2">MF-1</strain>
    </source>
</reference>
<protein>
    <submittedName>
        <fullName evidence="2">Uncharacterized protein</fullName>
    </submittedName>
</protein>
<proteinExistence type="predicted"/>
<name>A0A9Q3HM39_9BASI</name>
<dbReference type="Proteomes" id="UP000765509">
    <property type="component" value="Unassembled WGS sequence"/>
</dbReference>
<gene>
    <name evidence="2" type="ORF">O181_047459</name>
</gene>
<evidence type="ECO:0000313" key="2">
    <source>
        <dbReference type="EMBL" id="MBW0507744.1"/>
    </source>
</evidence>